<dbReference type="Gene3D" id="3.40.50.720">
    <property type="entry name" value="NAD(P)-binding Rossmann-like Domain"/>
    <property type="match status" value="1"/>
</dbReference>
<comment type="cofactor">
    <cofactor evidence="1">
        <name>FAD</name>
        <dbReference type="ChEBI" id="CHEBI:57692"/>
    </cofactor>
</comment>
<accession>A0ABR0SZN9</accession>
<dbReference type="SUPFAM" id="SSF54373">
    <property type="entry name" value="FAD-linked reductases, C-terminal domain"/>
    <property type="match status" value="1"/>
</dbReference>
<keyword evidence="5" id="KW-0560">Oxidoreductase</keyword>
<protein>
    <submittedName>
        <fullName evidence="7">D-amino-acid oxidase-like protein</fullName>
    </submittedName>
</protein>
<evidence type="ECO:0000256" key="5">
    <source>
        <dbReference type="ARBA" id="ARBA00023002"/>
    </source>
</evidence>
<evidence type="ECO:0000259" key="6">
    <source>
        <dbReference type="Pfam" id="PF01266"/>
    </source>
</evidence>
<evidence type="ECO:0000313" key="7">
    <source>
        <dbReference type="EMBL" id="KAK5997676.1"/>
    </source>
</evidence>
<evidence type="ECO:0000256" key="3">
    <source>
        <dbReference type="ARBA" id="ARBA00022630"/>
    </source>
</evidence>
<dbReference type="Proteomes" id="UP001338125">
    <property type="component" value="Unassembled WGS sequence"/>
</dbReference>
<comment type="similarity">
    <text evidence="2">Belongs to the DAMOX/DASOX family.</text>
</comment>
<comment type="caution">
    <text evidence="7">The sequence shown here is derived from an EMBL/GenBank/DDBJ whole genome shotgun (WGS) entry which is preliminary data.</text>
</comment>
<proteinExistence type="inferred from homology"/>
<dbReference type="EMBL" id="JAVFKD010000001">
    <property type="protein sequence ID" value="KAK5997676.1"/>
    <property type="molecule type" value="Genomic_DNA"/>
</dbReference>
<dbReference type="Pfam" id="PF01266">
    <property type="entry name" value="DAO"/>
    <property type="match status" value="1"/>
</dbReference>
<dbReference type="InterPro" id="IPR006076">
    <property type="entry name" value="FAD-dep_OxRdtase"/>
</dbReference>
<dbReference type="PANTHER" id="PTHR11530">
    <property type="entry name" value="D-AMINO ACID OXIDASE"/>
    <property type="match status" value="1"/>
</dbReference>
<dbReference type="SUPFAM" id="SSF51971">
    <property type="entry name" value="Nucleotide-binding domain"/>
    <property type="match status" value="1"/>
</dbReference>
<keyword evidence="4" id="KW-0274">FAD</keyword>
<organism evidence="7 8">
    <name type="scientific">Cladobotryum mycophilum</name>
    <dbReference type="NCBI Taxonomy" id="491253"/>
    <lineage>
        <taxon>Eukaryota</taxon>
        <taxon>Fungi</taxon>
        <taxon>Dikarya</taxon>
        <taxon>Ascomycota</taxon>
        <taxon>Pezizomycotina</taxon>
        <taxon>Sordariomycetes</taxon>
        <taxon>Hypocreomycetidae</taxon>
        <taxon>Hypocreales</taxon>
        <taxon>Hypocreaceae</taxon>
        <taxon>Cladobotryum</taxon>
    </lineage>
</organism>
<keyword evidence="8" id="KW-1185">Reference proteome</keyword>
<dbReference type="InterPro" id="IPR023209">
    <property type="entry name" value="DAO"/>
</dbReference>
<dbReference type="Gene3D" id="3.30.9.10">
    <property type="entry name" value="D-Amino Acid Oxidase, subunit A, domain 2"/>
    <property type="match status" value="1"/>
</dbReference>
<evidence type="ECO:0000256" key="1">
    <source>
        <dbReference type="ARBA" id="ARBA00001974"/>
    </source>
</evidence>
<evidence type="ECO:0000256" key="2">
    <source>
        <dbReference type="ARBA" id="ARBA00006730"/>
    </source>
</evidence>
<gene>
    <name evidence="7" type="ORF">PT974_00031</name>
</gene>
<feature type="domain" description="FAD dependent oxidoreductase" evidence="6">
    <location>
        <begin position="3"/>
        <end position="328"/>
    </location>
</feature>
<sequence length="336" mass="37182">MTKVTIFGAGITGMAIASQLPRSYDITIVARDLPGDDRSQDWASPWANAGWVALGGSPAEERMQLDALAFFLKLAIAYPESSVHQTEITDLHEVGATTAEELWYRDRIPGFQKLEPHKILGGEKTVLAVKYSSFTLDPSTFLPWMRTHLESTSVKFKRISTVKSLGELAHLGHDVLVNASGLASQTLSDVQDENLIMDRHYTILLKLDYKNSFVRRSGNEYTYGFGRSDGSLCLGGESDAVHDQLKSKESIRVELLRRAHLTLPEVFPSTNPDDYTIVDDLAGVRPIRLPSARLEKEIINGQKVVHAYGPPAGGYIFSFGLGREVAQLVNEYAFKV</sequence>
<reference evidence="7 8" key="1">
    <citation type="submission" date="2024-01" db="EMBL/GenBank/DDBJ databases">
        <title>Complete genome of Cladobotryum mycophilum ATHUM6906.</title>
        <authorList>
            <person name="Christinaki A.C."/>
            <person name="Myridakis A.I."/>
            <person name="Kouvelis V.N."/>
        </authorList>
    </citation>
    <scope>NUCLEOTIDE SEQUENCE [LARGE SCALE GENOMIC DNA]</scope>
    <source>
        <strain evidence="7 8">ATHUM6906</strain>
    </source>
</reference>
<dbReference type="PANTHER" id="PTHR11530:SF30">
    <property type="entry name" value="FAD DEPENDENT OXIDOREDUCTASE DOMAIN-CONTAINING PROTEIN"/>
    <property type="match status" value="1"/>
</dbReference>
<evidence type="ECO:0000256" key="4">
    <source>
        <dbReference type="ARBA" id="ARBA00022827"/>
    </source>
</evidence>
<name>A0ABR0SZN9_9HYPO</name>
<keyword evidence="3" id="KW-0285">Flavoprotein</keyword>
<evidence type="ECO:0000313" key="8">
    <source>
        <dbReference type="Proteomes" id="UP001338125"/>
    </source>
</evidence>